<sequence length="178" mass="21215">MLRRITDTERGLKSLTQKQESFEKDFEQNRMEWHQYVKDQDVEVAEMKANFKKQCNFLVAHNADIMRDIRRDYHLEIASVQEMRKDIADTMKRVAQTCDDTEEKLDKERFRIDRIQKEVKQEIREIAKTQLADRGKHDQNMQQVRTDLDEEREKNAPVRAQMDSVSKLTGLLLEGCRV</sequence>
<evidence type="ECO:0000256" key="2">
    <source>
        <dbReference type="SAM" id="MobiDB-lite"/>
    </source>
</evidence>
<organism evidence="3 4">
    <name type="scientific">Symbiodinium pilosum</name>
    <name type="common">Dinoflagellate</name>
    <dbReference type="NCBI Taxonomy" id="2952"/>
    <lineage>
        <taxon>Eukaryota</taxon>
        <taxon>Sar</taxon>
        <taxon>Alveolata</taxon>
        <taxon>Dinophyceae</taxon>
        <taxon>Suessiales</taxon>
        <taxon>Symbiodiniaceae</taxon>
        <taxon>Symbiodinium</taxon>
    </lineage>
</organism>
<evidence type="ECO:0000256" key="1">
    <source>
        <dbReference type="SAM" id="Coils"/>
    </source>
</evidence>
<feature type="region of interest" description="Disordered" evidence="2">
    <location>
        <begin position="133"/>
        <end position="159"/>
    </location>
</feature>
<evidence type="ECO:0000313" key="4">
    <source>
        <dbReference type="Proteomes" id="UP000649617"/>
    </source>
</evidence>
<feature type="non-terminal residue" evidence="3">
    <location>
        <position position="1"/>
    </location>
</feature>
<keyword evidence="1" id="KW-0175">Coiled coil</keyword>
<protein>
    <submittedName>
        <fullName evidence="3">Calm4 protein</fullName>
    </submittedName>
</protein>
<keyword evidence="4" id="KW-1185">Reference proteome</keyword>
<dbReference type="Proteomes" id="UP000649617">
    <property type="component" value="Unassembled WGS sequence"/>
</dbReference>
<dbReference type="AlphaFoldDB" id="A0A812TF75"/>
<name>A0A812TF75_SYMPI</name>
<comment type="caution">
    <text evidence="3">The sequence shown here is derived from an EMBL/GenBank/DDBJ whole genome shotgun (WGS) entry which is preliminary data.</text>
</comment>
<feature type="coiled-coil region" evidence="1">
    <location>
        <begin position="98"/>
        <end position="132"/>
    </location>
</feature>
<accession>A0A812TF75</accession>
<dbReference type="EMBL" id="CAJNIZ010030001">
    <property type="protein sequence ID" value="CAE7520363.1"/>
    <property type="molecule type" value="Genomic_DNA"/>
</dbReference>
<reference evidence="3" key="1">
    <citation type="submission" date="2021-02" db="EMBL/GenBank/DDBJ databases">
        <authorList>
            <person name="Dougan E. K."/>
            <person name="Rhodes N."/>
            <person name="Thang M."/>
            <person name="Chan C."/>
        </authorList>
    </citation>
    <scope>NUCLEOTIDE SEQUENCE</scope>
</reference>
<gene>
    <name evidence="3" type="primary">Calm4</name>
    <name evidence="3" type="ORF">SPIL2461_LOCUS13609</name>
</gene>
<dbReference type="OrthoDB" id="10468597at2759"/>
<evidence type="ECO:0000313" key="3">
    <source>
        <dbReference type="EMBL" id="CAE7520363.1"/>
    </source>
</evidence>
<proteinExistence type="predicted"/>